<protein>
    <submittedName>
        <fullName evidence="1">Flagellar protein FlaF</fullName>
    </submittedName>
</protein>
<dbReference type="EMBL" id="JACIJC010000002">
    <property type="protein sequence ID" value="MBB5685241.1"/>
    <property type="molecule type" value="Genomic_DNA"/>
</dbReference>
<proteinExistence type="predicted"/>
<sequence>MSLNAYQRARAIAETPRAMEYRLMSQITGDMIDAHDAGLQHAALMPALHRNREVWSTFSNLCASPDNQLPAELRARIISIALWVERHTGQVVRGQASIEDLISVNRTLIEGLAPENVPAR</sequence>
<reference evidence="1 2" key="1">
    <citation type="submission" date="2020-08" db="EMBL/GenBank/DDBJ databases">
        <title>Genomic Encyclopedia of Type Strains, Phase IV (KMG-IV): sequencing the most valuable type-strain genomes for metagenomic binning, comparative biology and taxonomic classification.</title>
        <authorList>
            <person name="Goeker M."/>
        </authorList>
    </citation>
    <scope>NUCLEOTIDE SEQUENCE [LARGE SCALE GENOMIC DNA]</scope>
    <source>
        <strain evidence="1 2">DSM 25079</strain>
    </source>
</reference>
<organism evidence="1 2">
    <name type="scientific">Sphingobium boeckii</name>
    <dbReference type="NCBI Taxonomy" id="1082345"/>
    <lineage>
        <taxon>Bacteria</taxon>
        <taxon>Pseudomonadati</taxon>
        <taxon>Pseudomonadota</taxon>
        <taxon>Alphaproteobacteria</taxon>
        <taxon>Sphingomonadales</taxon>
        <taxon>Sphingomonadaceae</taxon>
        <taxon>Sphingobium</taxon>
    </lineage>
</organism>
<dbReference type="Pfam" id="PF07309">
    <property type="entry name" value="FlaF"/>
    <property type="match status" value="1"/>
</dbReference>
<accession>A0A7W9AGT5</accession>
<keyword evidence="2" id="KW-1185">Reference proteome</keyword>
<keyword evidence="1" id="KW-0282">Flagellum</keyword>
<gene>
    <name evidence="1" type="ORF">FHS49_001249</name>
</gene>
<dbReference type="Proteomes" id="UP000549617">
    <property type="component" value="Unassembled WGS sequence"/>
</dbReference>
<dbReference type="RefSeq" id="WP_184016435.1">
    <property type="nucleotide sequence ID" value="NZ_JACIJC010000002.1"/>
</dbReference>
<dbReference type="AlphaFoldDB" id="A0A7W9AGT5"/>
<dbReference type="InterPro" id="IPR010845">
    <property type="entry name" value="FlaF"/>
</dbReference>
<evidence type="ECO:0000313" key="1">
    <source>
        <dbReference type="EMBL" id="MBB5685241.1"/>
    </source>
</evidence>
<dbReference type="NCBIfam" id="NF009435">
    <property type="entry name" value="PRK12794.1"/>
    <property type="match status" value="1"/>
</dbReference>
<keyword evidence="1" id="KW-0966">Cell projection</keyword>
<name>A0A7W9AGT5_9SPHN</name>
<keyword evidence="1" id="KW-0969">Cilium</keyword>
<comment type="caution">
    <text evidence="1">The sequence shown here is derived from an EMBL/GenBank/DDBJ whole genome shotgun (WGS) entry which is preliminary data.</text>
</comment>
<evidence type="ECO:0000313" key="2">
    <source>
        <dbReference type="Proteomes" id="UP000549617"/>
    </source>
</evidence>
<dbReference type="GO" id="GO:0044781">
    <property type="term" value="P:bacterial-type flagellum organization"/>
    <property type="evidence" value="ECO:0007669"/>
    <property type="project" value="InterPro"/>
</dbReference>